<accession>A0A5C4TBU6</accession>
<feature type="domain" description="Glycosyltransferase 61 catalytic" evidence="4">
    <location>
        <begin position="139"/>
        <end position="310"/>
    </location>
</feature>
<protein>
    <submittedName>
        <fullName evidence="5">Glycosyltransferase family 61 protein</fullName>
    </submittedName>
</protein>
<evidence type="ECO:0000313" key="6">
    <source>
        <dbReference type="Proteomes" id="UP000307943"/>
    </source>
</evidence>
<dbReference type="InterPro" id="IPR049625">
    <property type="entry name" value="Glyco_transf_61_cat"/>
</dbReference>
<name>A0A5C4TBU6_9BACL</name>
<gene>
    <name evidence="5" type="ORF">FE784_09770</name>
</gene>
<reference evidence="5 6" key="1">
    <citation type="submission" date="2019-05" db="EMBL/GenBank/DDBJ databases">
        <title>We sequenced the genome of Paenibacillus hemerocallicola KCTC 33185 for further insight into its adaptation and study the phylogeny of Paenibacillus.</title>
        <authorList>
            <person name="Narsing Rao M.P."/>
        </authorList>
    </citation>
    <scope>NUCLEOTIDE SEQUENCE [LARGE SCALE GENOMIC DNA]</scope>
    <source>
        <strain evidence="5 6">KCTC 33185</strain>
    </source>
</reference>
<keyword evidence="2 5" id="KW-0808">Transferase</keyword>
<sequence>MADQDELVPPSGYYRTFDEWAETSALEGAPSYIETLRLGRPVEFRTPIGLENPPHWAFRNLSSARIRERNGTVAFMPGGTVCGTECDIITPDNKLIGDYSLEWKKHPTQRTIWKRSSLPPQQICPYPVAVLALKDSNIYYHWMMDVLPMLHLLKQSGIKPHSFVINGKGAAPFQIRTLEMLGISRERIIPSHDALHIRSRLLVVPRCVGKYRSRWSIDFLRRELMDAHGIEPSAEKERIYISRAKAKKRKLLNEEDVMRVLGNHGFRKVHLEEMTLPEQIRLFASAEAVAGPHGAGFTNTVFCNPGTRVIEMFSPLLVHTCYPMLSGLLGLQHYYVVGTGMRPPEYKDTHDRYADITVNINQLKHILYIAGFR</sequence>
<keyword evidence="3" id="KW-0325">Glycoprotein</keyword>
<dbReference type="GO" id="GO:0016757">
    <property type="term" value="F:glycosyltransferase activity"/>
    <property type="evidence" value="ECO:0007669"/>
    <property type="project" value="UniProtKB-KW"/>
</dbReference>
<evidence type="ECO:0000313" key="5">
    <source>
        <dbReference type="EMBL" id="TNJ66543.1"/>
    </source>
</evidence>
<evidence type="ECO:0000256" key="3">
    <source>
        <dbReference type="ARBA" id="ARBA00023180"/>
    </source>
</evidence>
<organism evidence="5 6">
    <name type="scientific">Paenibacillus hemerocallicola</name>
    <dbReference type="NCBI Taxonomy" id="1172614"/>
    <lineage>
        <taxon>Bacteria</taxon>
        <taxon>Bacillati</taxon>
        <taxon>Bacillota</taxon>
        <taxon>Bacilli</taxon>
        <taxon>Bacillales</taxon>
        <taxon>Paenibacillaceae</taxon>
        <taxon>Paenibacillus</taxon>
    </lineage>
</organism>
<evidence type="ECO:0000256" key="2">
    <source>
        <dbReference type="ARBA" id="ARBA00022679"/>
    </source>
</evidence>
<dbReference type="AlphaFoldDB" id="A0A5C4TBU6"/>
<evidence type="ECO:0000256" key="1">
    <source>
        <dbReference type="ARBA" id="ARBA00022676"/>
    </source>
</evidence>
<keyword evidence="1" id="KW-0328">Glycosyltransferase</keyword>
<proteinExistence type="predicted"/>
<comment type="caution">
    <text evidence="5">The sequence shown here is derived from an EMBL/GenBank/DDBJ whole genome shotgun (WGS) entry which is preliminary data.</text>
</comment>
<dbReference type="PANTHER" id="PTHR20961">
    <property type="entry name" value="GLYCOSYLTRANSFERASE"/>
    <property type="match status" value="1"/>
</dbReference>
<keyword evidence="6" id="KW-1185">Reference proteome</keyword>
<dbReference type="Proteomes" id="UP000307943">
    <property type="component" value="Unassembled WGS sequence"/>
</dbReference>
<dbReference type="RefSeq" id="WP_139602007.1">
    <property type="nucleotide sequence ID" value="NZ_VDCQ01000010.1"/>
</dbReference>
<evidence type="ECO:0000259" key="4">
    <source>
        <dbReference type="Pfam" id="PF04577"/>
    </source>
</evidence>
<dbReference type="EMBL" id="VDCQ01000010">
    <property type="protein sequence ID" value="TNJ66543.1"/>
    <property type="molecule type" value="Genomic_DNA"/>
</dbReference>
<dbReference type="OrthoDB" id="182122at2"/>
<dbReference type="Pfam" id="PF04577">
    <property type="entry name" value="Glyco_transf_61"/>
    <property type="match status" value="1"/>
</dbReference>
<dbReference type="InterPro" id="IPR007657">
    <property type="entry name" value="Glycosyltransferase_61"/>
</dbReference>